<evidence type="ECO:0000256" key="4">
    <source>
        <dbReference type="SAM" id="MobiDB-lite"/>
    </source>
</evidence>
<protein>
    <submittedName>
        <fullName evidence="6">LIN9 protein</fullName>
    </submittedName>
</protein>
<dbReference type="PANTHER" id="PTHR21689:SF2">
    <property type="entry name" value="PROTEIN LIN-9 HOMOLOG"/>
    <property type="match status" value="1"/>
</dbReference>
<dbReference type="AlphaFoldDB" id="A0A8K0EQ79"/>
<evidence type="ECO:0000256" key="3">
    <source>
        <dbReference type="ARBA" id="ARBA00023242"/>
    </source>
</evidence>
<sequence length="534" mass="60018">MADDPLEIDLDASAEALVSLKAGGGKVNSNGTPATPPRRGNPPRVRKRNRLIFNDDEDTSLSPIRSPRKVTKTSHNTRNSSQASMSVPDKKAAQRIGSRLKNLLKLPKAHKWCIYEWFYSNLDKALFEGDNDFCVCLRESFPQLKTRKLSRVEWSKIRRLMGKPRRCSSSFFAEERSALEAKRQKIRLLQQRKVTDISNFKDLPDEIPLPLVIGTKVTARLRGPHDGLFTGQIEAVDTANTSYRVTFDRPGLGTHTIPDTEVLSNEQQETMPLTAFAQKQRPRQQFLTPPRFSLSNSLQSPAFAHDPMLGQSPLRSRLHGIEGGTLGGFPVKFLVMVTRLSKVLLIKKDRIKDLREMNTQAEKTKSHGESVDVEFQKKYATLVLELERLNRELNTYLIGVQQYCQEIAPEQGLETIKEPAGSALKKRCEEDAVEILQRANEGNGAKTVQSQDACQLITKLTSLMLQIKALAENELNSYEFKSLSDALEDIRQRVDCANLSCFQNNVEIHVAHVQSGLSQMGNLHAFAQNTNNDL</sequence>
<evidence type="ECO:0000313" key="6">
    <source>
        <dbReference type="EMBL" id="CAH1257074.1"/>
    </source>
</evidence>
<dbReference type="Pfam" id="PF19438">
    <property type="entry name" value="LIN9_C"/>
    <property type="match status" value="1"/>
</dbReference>
<keyword evidence="7" id="KW-1185">Reference proteome</keyword>
<feature type="domain" description="DIRP" evidence="5">
    <location>
        <begin position="118"/>
        <end position="223"/>
    </location>
</feature>
<dbReference type="SMART" id="SM01135">
    <property type="entry name" value="DIRP"/>
    <property type="match status" value="1"/>
</dbReference>
<proteinExistence type="inferred from homology"/>
<feature type="compositionally biased region" description="Polar residues" evidence="4">
    <location>
        <begin position="73"/>
        <end position="85"/>
    </location>
</feature>
<accession>A0A8K0EQ79</accession>
<dbReference type="GO" id="GO:0006357">
    <property type="term" value="P:regulation of transcription by RNA polymerase II"/>
    <property type="evidence" value="ECO:0007669"/>
    <property type="project" value="TreeGrafter"/>
</dbReference>
<comment type="similarity">
    <text evidence="2">Belongs to the lin-9 family.</text>
</comment>
<reference evidence="6" key="1">
    <citation type="submission" date="2022-01" db="EMBL/GenBank/DDBJ databases">
        <authorList>
            <person name="Braso-Vives M."/>
        </authorList>
    </citation>
    <scope>NUCLEOTIDE SEQUENCE</scope>
</reference>
<dbReference type="GO" id="GO:0005654">
    <property type="term" value="C:nucleoplasm"/>
    <property type="evidence" value="ECO:0007669"/>
    <property type="project" value="TreeGrafter"/>
</dbReference>
<keyword evidence="3" id="KW-0539">Nucleus</keyword>
<dbReference type="GO" id="GO:0017053">
    <property type="term" value="C:transcription repressor complex"/>
    <property type="evidence" value="ECO:0007669"/>
    <property type="project" value="InterPro"/>
</dbReference>
<dbReference type="GO" id="GO:0051726">
    <property type="term" value="P:regulation of cell cycle"/>
    <property type="evidence" value="ECO:0007669"/>
    <property type="project" value="TreeGrafter"/>
</dbReference>
<dbReference type="EMBL" id="OV696688">
    <property type="protein sequence ID" value="CAH1257074.1"/>
    <property type="molecule type" value="Genomic_DNA"/>
</dbReference>
<dbReference type="InterPro" id="IPR045831">
    <property type="entry name" value="LIN9_C"/>
</dbReference>
<organism evidence="6 7">
    <name type="scientific">Branchiostoma lanceolatum</name>
    <name type="common">Common lancelet</name>
    <name type="synonym">Amphioxus lanceolatum</name>
    <dbReference type="NCBI Taxonomy" id="7740"/>
    <lineage>
        <taxon>Eukaryota</taxon>
        <taxon>Metazoa</taxon>
        <taxon>Chordata</taxon>
        <taxon>Cephalochordata</taxon>
        <taxon>Leptocardii</taxon>
        <taxon>Amphioxiformes</taxon>
        <taxon>Branchiostomatidae</taxon>
        <taxon>Branchiostoma</taxon>
    </lineage>
</organism>
<feature type="region of interest" description="Disordered" evidence="4">
    <location>
        <begin position="21"/>
        <end position="90"/>
    </location>
</feature>
<gene>
    <name evidence="6" type="primary">LIN9</name>
    <name evidence="6" type="ORF">BLAG_LOCUS15119</name>
</gene>
<dbReference type="PANTHER" id="PTHR21689">
    <property type="entry name" value="LIN-9"/>
    <property type="match status" value="1"/>
</dbReference>
<comment type="subcellular location">
    <subcellularLocation>
        <location evidence="1">Nucleus</location>
    </subcellularLocation>
</comment>
<dbReference type="Pfam" id="PF06584">
    <property type="entry name" value="DIRP"/>
    <property type="match status" value="1"/>
</dbReference>
<name>A0A8K0EQ79_BRALA</name>
<evidence type="ECO:0000256" key="1">
    <source>
        <dbReference type="ARBA" id="ARBA00004123"/>
    </source>
</evidence>
<dbReference type="OrthoDB" id="2339771at2759"/>
<evidence type="ECO:0000256" key="2">
    <source>
        <dbReference type="ARBA" id="ARBA00006732"/>
    </source>
</evidence>
<dbReference type="InterPro" id="IPR033471">
    <property type="entry name" value="DIRP"/>
</dbReference>
<dbReference type="GO" id="GO:0003677">
    <property type="term" value="F:DNA binding"/>
    <property type="evidence" value="ECO:0007669"/>
    <property type="project" value="TreeGrafter"/>
</dbReference>
<evidence type="ECO:0000313" key="7">
    <source>
        <dbReference type="Proteomes" id="UP000838412"/>
    </source>
</evidence>
<evidence type="ECO:0000259" key="5">
    <source>
        <dbReference type="SMART" id="SM01135"/>
    </source>
</evidence>
<dbReference type="GO" id="GO:0006351">
    <property type="term" value="P:DNA-templated transcription"/>
    <property type="evidence" value="ECO:0007669"/>
    <property type="project" value="InterPro"/>
</dbReference>
<dbReference type="InterPro" id="IPR010561">
    <property type="entry name" value="LIN-9/ALY1"/>
</dbReference>
<dbReference type="Proteomes" id="UP000838412">
    <property type="component" value="Chromosome 3"/>
</dbReference>